<reference evidence="1 2" key="1">
    <citation type="submission" date="2019-08" db="EMBL/GenBank/DDBJ databases">
        <title>Archangium and Cystobacter genomes.</title>
        <authorList>
            <person name="Chen I.-C.K."/>
            <person name="Wielgoss S."/>
        </authorList>
    </citation>
    <scope>NUCLEOTIDE SEQUENCE [LARGE SCALE GENOMIC DNA]</scope>
    <source>
        <strain evidence="1 2">Cbm 6</strain>
    </source>
</reference>
<dbReference type="Proteomes" id="UP001611383">
    <property type="component" value="Chromosome"/>
</dbReference>
<organism evidence="1 2">
    <name type="scientific">Archangium minus</name>
    <dbReference type="NCBI Taxonomy" id="83450"/>
    <lineage>
        <taxon>Bacteria</taxon>
        <taxon>Pseudomonadati</taxon>
        <taxon>Myxococcota</taxon>
        <taxon>Myxococcia</taxon>
        <taxon>Myxococcales</taxon>
        <taxon>Cystobacterineae</taxon>
        <taxon>Archangiaceae</taxon>
        <taxon>Archangium</taxon>
    </lineage>
</organism>
<evidence type="ECO:0000313" key="2">
    <source>
        <dbReference type="Proteomes" id="UP001611383"/>
    </source>
</evidence>
<proteinExistence type="predicted"/>
<evidence type="ECO:0000313" key="1">
    <source>
        <dbReference type="EMBL" id="WNG51259.1"/>
    </source>
</evidence>
<dbReference type="RefSeq" id="WP_395811316.1">
    <property type="nucleotide sequence ID" value="NZ_CP043494.1"/>
</dbReference>
<keyword evidence="2" id="KW-1185">Reference proteome</keyword>
<accession>A0ABY9X789</accession>
<sequence>MAPGSTPPRPGVLIAPARRRRLAPGARGGFGAHPGTDEELRTVRRLRGILSKPNATVGYLQDLNPELAARTATEYCAWLYYTPEHKYEMSMLTDLAKLDDLVANKKTCLLPTFVSDPRYERGEIKYIFALHNHPFGSRLSPVDLRFIEQQASIHDWEINPKNSKVRLSIIAFFSNSKDPAAPNCDGFHQYIPATRELMTWSRIDGYWERTDYGIVSWINDKTYRLNKI</sequence>
<dbReference type="EMBL" id="CP043494">
    <property type="protein sequence ID" value="WNG51259.1"/>
    <property type="molecule type" value="Genomic_DNA"/>
</dbReference>
<name>A0ABY9X789_9BACT</name>
<protein>
    <submittedName>
        <fullName evidence="1">Uncharacterized protein</fullName>
    </submittedName>
</protein>
<gene>
    <name evidence="1" type="ORF">F0U60_49345</name>
</gene>